<keyword evidence="3" id="KW-1185">Reference proteome</keyword>
<organism evidence="2 3">
    <name type="scientific">Scophthalmus maximus</name>
    <name type="common">Turbot</name>
    <name type="synonym">Psetta maxima</name>
    <dbReference type="NCBI Taxonomy" id="52904"/>
    <lineage>
        <taxon>Eukaryota</taxon>
        <taxon>Metazoa</taxon>
        <taxon>Chordata</taxon>
        <taxon>Craniata</taxon>
        <taxon>Vertebrata</taxon>
        <taxon>Euteleostomi</taxon>
        <taxon>Actinopterygii</taxon>
        <taxon>Neopterygii</taxon>
        <taxon>Teleostei</taxon>
        <taxon>Neoteleostei</taxon>
        <taxon>Acanthomorphata</taxon>
        <taxon>Carangaria</taxon>
        <taxon>Pleuronectiformes</taxon>
        <taxon>Pleuronectoidei</taxon>
        <taxon>Scophthalmidae</taxon>
        <taxon>Scophthalmus</taxon>
    </lineage>
</organism>
<dbReference type="EMBL" id="CP026261">
    <property type="protein sequence ID" value="AWP19196.1"/>
    <property type="molecule type" value="Genomic_DNA"/>
</dbReference>
<feature type="compositionally biased region" description="Gly residues" evidence="1">
    <location>
        <begin position="7"/>
        <end position="19"/>
    </location>
</feature>
<feature type="region of interest" description="Disordered" evidence="1">
    <location>
        <begin position="75"/>
        <end position="98"/>
    </location>
</feature>
<evidence type="ECO:0000313" key="2">
    <source>
        <dbReference type="EMBL" id="AWP19196.1"/>
    </source>
</evidence>
<feature type="compositionally biased region" description="Basic residues" evidence="1">
    <location>
        <begin position="89"/>
        <end position="98"/>
    </location>
</feature>
<accession>A0A2U9CU63</accession>
<reference evidence="2 3" key="1">
    <citation type="submission" date="2017-12" db="EMBL/GenBank/DDBJ databases">
        <title>Integrating genomic resources of turbot (Scophthalmus maximus) in depth evaluation of genetic and physical mapping variation across individuals.</title>
        <authorList>
            <person name="Martinez P."/>
        </authorList>
    </citation>
    <scope>NUCLEOTIDE SEQUENCE [LARGE SCALE GENOMIC DNA]</scope>
</reference>
<sequence>MTEGGGEEQGLGAQAGGGQARQQRLRLTGGGREGGYRPLLGVLPQARGKRCRRRRGHSAGENARFDAREVRLNAAAGSVGPQGLEVERGHRRQGATFP</sequence>
<protein>
    <submittedName>
        <fullName evidence="2">Uncharacterized protein</fullName>
    </submittedName>
</protein>
<evidence type="ECO:0000256" key="1">
    <source>
        <dbReference type="SAM" id="MobiDB-lite"/>
    </source>
</evidence>
<proteinExistence type="predicted"/>
<dbReference type="Proteomes" id="UP000246464">
    <property type="component" value="Chromosome 19"/>
</dbReference>
<evidence type="ECO:0000313" key="3">
    <source>
        <dbReference type="Proteomes" id="UP000246464"/>
    </source>
</evidence>
<dbReference type="AlphaFoldDB" id="A0A2U9CU63"/>
<gene>
    <name evidence="2" type="ORF">SMAX5B_008661</name>
</gene>
<feature type="region of interest" description="Disordered" evidence="1">
    <location>
        <begin position="1"/>
        <end position="39"/>
    </location>
</feature>
<name>A0A2U9CU63_SCOMX</name>